<dbReference type="PANTHER" id="PTHR34377">
    <property type="entry name" value="TETRATRICOPEPTIDE REPEAT (TPR)-LIKE SUPERFAMILY PROTEIN"/>
    <property type="match status" value="1"/>
</dbReference>
<keyword evidence="2" id="KW-0732">Signal</keyword>
<name>A0AAD2A554_9LAMI</name>
<evidence type="ECO:0000256" key="1">
    <source>
        <dbReference type="SAM" id="MobiDB-lite"/>
    </source>
</evidence>
<dbReference type="SUPFAM" id="SSF47699">
    <property type="entry name" value="Bifunctional inhibitor/lipid-transfer protein/seed storage 2S albumin"/>
    <property type="match status" value="1"/>
</dbReference>
<reference evidence="3" key="1">
    <citation type="submission" date="2023-05" db="EMBL/GenBank/DDBJ databases">
        <authorList>
            <person name="Huff M."/>
        </authorList>
    </citation>
    <scope>NUCLEOTIDE SEQUENCE</scope>
</reference>
<feature type="chain" id="PRO_5042206433" description="Bifunctional inhibitor/plant lipid transfer protein/seed storage helical domain-containing protein" evidence="2">
    <location>
        <begin position="25"/>
        <end position="152"/>
    </location>
</feature>
<feature type="signal peptide" evidence="2">
    <location>
        <begin position="1"/>
        <end position="24"/>
    </location>
</feature>
<protein>
    <recommendedName>
        <fullName evidence="5">Bifunctional inhibitor/plant lipid transfer protein/seed storage helical domain-containing protein</fullName>
    </recommendedName>
</protein>
<sequence length="152" mass="17276">MNRAISLKFILCSVLLVLYPRTESQWVPRPPTLPINPPPLCASQYALVSHACATLPFTALPPPSRLSSSSQSDHSSHRHRHRHEHRHQRNGHKEAGGENDCCRWLRELDNVCVCDLLTHLPPFLIRPVHNYTVIVDETCNVTFQCGSSWVRV</sequence>
<feature type="compositionally biased region" description="Basic residues" evidence="1">
    <location>
        <begin position="76"/>
        <end position="90"/>
    </location>
</feature>
<keyword evidence="4" id="KW-1185">Reference proteome</keyword>
<evidence type="ECO:0000313" key="3">
    <source>
        <dbReference type="EMBL" id="CAI9781159.1"/>
    </source>
</evidence>
<feature type="region of interest" description="Disordered" evidence="1">
    <location>
        <begin position="63"/>
        <end position="96"/>
    </location>
</feature>
<proteinExistence type="predicted"/>
<accession>A0AAD2A554</accession>
<evidence type="ECO:0000313" key="4">
    <source>
        <dbReference type="Proteomes" id="UP000834106"/>
    </source>
</evidence>
<dbReference type="PANTHER" id="PTHR34377:SF3">
    <property type="entry name" value="TETRATRICOPEPTIDE REPEAT (TPR)-LIKE SUPERFAMILY PROTEIN"/>
    <property type="match status" value="1"/>
</dbReference>
<organism evidence="3 4">
    <name type="scientific">Fraxinus pennsylvanica</name>
    <dbReference type="NCBI Taxonomy" id="56036"/>
    <lineage>
        <taxon>Eukaryota</taxon>
        <taxon>Viridiplantae</taxon>
        <taxon>Streptophyta</taxon>
        <taxon>Embryophyta</taxon>
        <taxon>Tracheophyta</taxon>
        <taxon>Spermatophyta</taxon>
        <taxon>Magnoliopsida</taxon>
        <taxon>eudicotyledons</taxon>
        <taxon>Gunneridae</taxon>
        <taxon>Pentapetalae</taxon>
        <taxon>asterids</taxon>
        <taxon>lamiids</taxon>
        <taxon>Lamiales</taxon>
        <taxon>Oleaceae</taxon>
        <taxon>Oleeae</taxon>
        <taxon>Fraxinus</taxon>
    </lineage>
</organism>
<evidence type="ECO:0008006" key="5">
    <source>
        <dbReference type="Google" id="ProtNLM"/>
    </source>
</evidence>
<evidence type="ECO:0000256" key="2">
    <source>
        <dbReference type="SAM" id="SignalP"/>
    </source>
</evidence>
<gene>
    <name evidence="3" type="ORF">FPE_LOCUS28589</name>
</gene>
<dbReference type="EMBL" id="OU503053">
    <property type="protein sequence ID" value="CAI9781159.1"/>
    <property type="molecule type" value="Genomic_DNA"/>
</dbReference>
<dbReference type="AlphaFoldDB" id="A0AAD2A554"/>
<dbReference type="InterPro" id="IPR036312">
    <property type="entry name" value="Bifun_inhib/LTP/seed_sf"/>
</dbReference>
<dbReference type="Proteomes" id="UP000834106">
    <property type="component" value="Chromosome 18"/>
</dbReference>